<feature type="compositionally biased region" description="Basic residues" evidence="1">
    <location>
        <begin position="115"/>
        <end position="124"/>
    </location>
</feature>
<feature type="compositionally biased region" description="Basic and acidic residues" evidence="1">
    <location>
        <begin position="125"/>
        <end position="135"/>
    </location>
</feature>
<dbReference type="RefSeq" id="WP_280309141.1">
    <property type="nucleotide sequence ID" value="NZ_JAPDIQ010000006.1"/>
</dbReference>
<proteinExistence type="predicted"/>
<accession>A0ABT6III8</accession>
<dbReference type="Proteomes" id="UP001157461">
    <property type="component" value="Unassembled WGS sequence"/>
</dbReference>
<keyword evidence="3" id="KW-1185">Reference proteome</keyword>
<evidence type="ECO:0008006" key="4">
    <source>
        <dbReference type="Google" id="ProtNLM"/>
    </source>
</evidence>
<dbReference type="EMBL" id="JAPDIQ010000006">
    <property type="protein sequence ID" value="MDH4764098.1"/>
    <property type="molecule type" value="Genomic_DNA"/>
</dbReference>
<protein>
    <recommendedName>
        <fullName evidence="4">XRE family transcriptional regulator</fullName>
    </recommendedName>
</protein>
<evidence type="ECO:0000256" key="1">
    <source>
        <dbReference type="SAM" id="MobiDB-lite"/>
    </source>
</evidence>
<reference evidence="2 3" key="1">
    <citation type="submission" date="2022-10" db="EMBL/GenBank/DDBJ databases">
        <title>A novel Pseudomonas species, isolated from Passiflora incarnata leaves.</title>
        <authorList>
            <person name="Cueva-Yesquen L.G."/>
            <person name="Fantinatti-Garboggini F."/>
        </authorList>
    </citation>
    <scope>NUCLEOTIDE SEQUENCE [LARGE SCALE GENOMIC DNA]</scope>
    <source>
        <strain evidence="2 3">CBMAI 2609</strain>
    </source>
</reference>
<gene>
    <name evidence="2" type="ORF">OMP44_14445</name>
</gene>
<name>A0ABT6III8_9PSED</name>
<organism evidence="2 3">
    <name type="scientific">Pseudomonas flavocrustae</name>
    <dbReference type="NCBI Taxonomy" id="2991719"/>
    <lineage>
        <taxon>Bacteria</taxon>
        <taxon>Pseudomonadati</taxon>
        <taxon>Pseudomonadota</taxon>
        <taxon>Gammaproteobacteria</taxon>
        <taxon>Pseudomonadales</taxon>
        <taxon>Pseudomonadaceae</taxon>
        <taxon>Pseudomonas</taxon>
    </lineage>
</organism>
<evidence type="ECO:0000313" key="2">
    <source>
        <dbReference type="EMBL" id="MDH4764098.1"/>
    </source>
</evidence>
<sequence length="135" mass="14894">MDTILSTVTELAIGPSLGLSQPVARKLRRDRGIPAIHDTLNWRAELQALLPMLSDQYLAARAGCGLAQIQAIRRGEQVLTNKTFLREIADLLGVWSDEDPAAQRGGTPARYASARQRRGISLRRRAPEAHDDSVR</sequence>
<comment type="caution">
    <text evidence="2">The sequence shown here is derived from an EMBL/GenBank/DDBJ whole genome shotgun (WGS) entry which is preliminary data.</text>
</comment>
<evidence type="ECO:0000313" key="3">
    <source>
        <dbReference type="Proteomes" id="UP001157461"/>
    </source>
</evidence>
<feature type="region of interest" description="Disordered" evidence="1">
    <location>
        <begin position="98"/>
        <end position="135"/>
    </location>
</feature>